<organism evidence="7 8">
    <name type="scientific">Candidatus Rickettsiella isopodorum</name>
    <dbReference type="NCBI Taxonomy" id="1225476"/>
    <lineage>
        <taxon>Bacteria</taxon>
        <taxon>Pseudomonadati</taxon>
        <taxon>Pseudomonadota</taxon>
        <taxon>Gammaproteobacteria</taxon>
        <taxon>Legionellales</taxon>
        <taxon>Coxiellaceae</taxon>
        <taxon>Rickettsiella</taxon>
    </lineage>
</organism>
<keyword evidence="2 6" id="KW-0997">Cell inner membrane</keyword>
<dbReference type="InterPro" id="IPR052363">
    <property type="entry name" value="LPS_export_LptC"/>
</dbReference>
<evidence type="ECO:0000256" key="3">
    <source>
        <dbReference type="ARBA" id="ARBA00022692"/>
    </source>
</evidence>
<keyword evidence="8" id="KW-1185">Reference proteome</keyword>
<dbReference type="AlphaFoldDB" id="A0A1J8PHD9"/>
<dbReference type="OrthoDB" id="5659892at2"/>
<evidence type="ECO:0000313" key="8">
    <source>
        <dbReference type="Proteomes" id="UP000183924"/>
    </source>
</evidence>
<feature type="transmembrane region" description="Helical" evidence="6">
    <location>
        <begin position="6"/>
        <end position="25"/>
    </location>
</feature>
<comment type="subunit">
    <text evidence="6">Component of the lipopolysaccharide transport and assembly complex. Interacts with LptA and the LptBFG transporter complex.</text>
</comment>
<dbReference type="InterPro" id="IPR026265">
    <property type="entry name" value="LptC"/>
</dbReference>
<keyword evidence="5 6" id="KW-0472">Membrane</keyword>
<evidence type="ECO:0000256" key="6">
    <source>
        <dbReference type="HAMAP-Rule" id="MF_01915"/>
    </source>
</evidence>
<reference evidence="7 8" key="1">
    <citation type="submission" date="2016-03" db="EMBL/GenBank/DDBJ databases">
        <title>Comparative genomics of Rickettsiella.</title>
        <authorList>
            <person name="Chandler C."/>
            <person name="Wang Y."/>
        </authorList>
    </citation>
    <scope>NUCLEOTIDE SEQUENCE [LARGE SCALE GENOMIC DNA]</scope>
    <source>
        <strain evidence="7 8">RCFS May 2013</strain>
    </source>
</reference>
<keyword evidence="1 6" id="KW-1003">Cell membrane</keyword>
<sequence>MFSKTLFINLILISLILLGTWYTWLQLTRPANSTITGSQPDAYATKVIIYHIDKSGDLYDQLNTPLSVHYPSDDSISLTTPIFTLFLKNKESWQLSARYGKLKEDNELLQLWNNVKLEQKQGSDNKTVSTLTTSTLDIHLKEKTAETSAPVIITQLNQEIHAVGLYANFNTKTIRLLSQVKGQLKPAKK</sequence>
<comment type="similarity">
    <text evidence="6">Belongs to the LptC family.</text>
</comment>
<gene>
    <name evidence="6" type="primary">lptC</name>
    <name evidence="7" type="ORF">A1D18_06560</name>
</gene>
<keyword evidence="3 6" id="KW-0812">Transmembrane</keyword>
<keyword evidence="4 6" id="KW-1133">Transmembrane helix</keyword>
<dbReference type="GO" id="GO:0005886">
    <property type="term" value="C:plasma membrane"/>
    <property type="evidence" value="ECO:0007669"/>
    <property type="project" value="UniProtKB-SubCell"/>
</dbReference>
<accession>A0A1J8PHD9</accession>
<dbReference type="GO" id="GO:0015221">
    <property type="term" value="F:lipopolysaccharide transmembrane transporter activity"/>
    <property type="evidence" value="ECO:0007669"/>
    <property type="project" value="InterPro"/>
</dbReference>
<dbReference type="HAMAP" id="MF_01915">
    <property type="entry name" value="LPS_assembly_LptC"/>
    <property type="match status" value="1"/>
</dbReference>
<dbReference type="GO" id="GO:0017089">
    <property type="term" value="F:glycolipid transfer activity"/>
    <property type="evidence" value="ECO:0007669"/>
    <property type="project" value="TreeGrafter"/>
</dbReference>
<dbReference type="InterPro" id="IPR010664">
    <property type="entry name" value="LipoPS_assembly_LptC-rel"/>
</dbReference>
<dbReference type="Pfam" id="PF06835">
    <property type="entry name" value="LptC"/>
    <property type="match status" value="1"/>
</dbReference>
<dbReference type="Gene3D" id="2.60.450.10">
    <property type="entry name" value="Lipopolysaccharide (LPS) transport protein A like domain"/>
    <property type="match status" value="1"/>
</dbReference>
<dbReference type="PANTHER" id="PTHR37481">
    <property type="entry name" value="LIPOPOLYSACCHARIDE EXPORT SYSTEM PROTEIN LPTC"/>
    <property type="match status" value="1"/>
</dbReference>
<evidence type="ECO:0000256" key="2">
    <source>
        <dbReference type="ARBA" id="ARBA00022519"/>
    </source>
</evidence>
<dbReference type="GO" id="GO:0043165">
    <property type="term" value="P:Gram-negative-bacterium-type cell outer membrane assembly"/>
    <property type="evidence" value="ECO:0007669"/>
    <property type="project" value="UniProtKB-UniRule"/>
</dbReference>
<name>A0A1J8PHD9_9COXI</name>
<comment type="subcellular location">
    <subcellularLocation>
        <location evidence="6">Cell inner membrane</location>
        <topology evidence="6">Single-pass membrane protein</topology>
    </subcellularLocation>
</comment>
<dbReference type="RefSeq" id="WP_071662982.1">
    <property type="nucleotide sequence ID" value="NZ_LUKY01000033.1"/>
</dbReference>
<dbReference type="Proteomes" id="UP000183924">
    <property type="component" value="Unassembled WGS sequence"/>
</dbReference>
<comment type="caution">
    <text evidence="7">The sequence shown here is derived from an EMBL/GenBank/DDBJ whole genome shotgun (WGS) entry which is preliminary data.</text>
</comment>
<dbReference type="GO" id="GO:0030288">
    <property type="term" value="C:outer membrane-bounded periplasmic space"/>
    <property type="evidence" value="ECO:0007669"/>
    <property type="project" value="TreeGrafter"/>
</dbReference>
<dbReference type="NCBIfam" id="TIGR04409">
    <property type="entry name" value="LptC_YrbK"/>
    <property type="match status" value="1"/>
</dbReference>
<evidence type="ECO:0000256" key="5">
    <source>
        <dbReference type="ARBA" id="ARBA00023136"/>
    </source>
</evidence>
<evidence type="ECO:0000256" key="1">
    <source>
        <dbReference type="ARBA" id="ARBA00022475"/>
    </source>
</evidence>
<dbReference type="PANTHER" id="PTHR37481:SF1">
    <property type="entry name" value="LIPOPOLYSACCHARIDE EXPORT SYSTEM PROTEIN LPTC"/>
    <property type="match status" value="1"/>
</dbReference>
<protein>
    <recommendedName>
        <fullName evidence="6">Lipopolysaccharide export system protein LptC</fullName>
    </recommendedName>
</protein>
<dbReference type="STRING" id="1225476.A1D18_06560"/>
<dbReference type="EMBL" id="LUKY01000033">
    <property type="protein sequence ID" value="OIZ94493.1"/>
    <property type="molecule type" value="Genomic_DNA"/>
</dbReference>
<proteinExistence type="inferred from homology"/>
<comment type="function">
    <text evidence="6">Involved in the assembly of lipopolysaccharide (LPS). Required for the translocation of LPS from the inner membrane to the outer membrane. Facilitates the transfer of LPS from the inner membrane to the periplasmic protein LptA. Could be a docking site for LptA.</text>
</comment>
<evidence type="ECO:0000256" key="4">
    <source>
        <dbReference type="ARBA" id="ARBA00022989"/>
    </source>
</evidence>
<evidence type="ECO:0000313" key="7">
    <source>
        <dbReference type="EMBL" id="OIZ94493.1"/>
    </source>
</evidence>